<accession>L7F477</accession>
<dbReference type="PANTHER" id="PTHR43236">
    <property type="entry name" value="ANTITOXIN HIGA1"/>
    <property type="match status" value="1"/>
</dbReference>
<keyword evidence="4" id="KW-1185">Reference proteome</keyword>
<protein>
    <submittedName>
        <fullName evidence="3">Putative transcriptional regulator</fullName>
    </submittedName>
</protein>
<evidence type="ECO:0000259" key="2">
    <source>
        <dbReference type="PROSITE" id="PS50943"/>
    </source>
</evidence>
<organism evidence="3 4">
    <name type="scientific">Streptomyces turgidiscabies (strain Car8)</name>
    <dbReference type="NCBI Taxonomy" id="698760"/>
    <lineage>
        <taxon>Bacteria</taxon>
        <taxon>Bacillati</taxon>
        <taxon>Actinomycetota</taxon>
        <taxon>Actinomycetes</taxon>
        <taxon>Kitasatosporales</taxon>
        <taxon>Streptomycetaceae</taxon>
        <taxon>Streptomyces</taxon>
    </lineage>
</organism>
<dbReference type="Pfam" id="PF06114">
    <property type="entry name" value="Peptidase_M78"/>
    <property type="match status" value="1"/>
</dbReference>
<gene>
    <name evidence="3" type="ORF">STRTUCAR8_01441</name>
</gene>
<dbReference type="Gene3D" id="1.10.10.2910">
    <property type="match status" value="1"/>
</dbReference>
<dbReference type="PATRIC" id="fig|698760.3.peg.4979"/>
<dbReference type="CDD" id="cd00093">
    <property type="entry name" value="HTH_XRE"/>
    <property type="match status" value="1"/>
</dbReference>
<dbReference type="InterPro" id="IPR001387">
    <property type="entry name" value="Cro/C1-type_HTH"/>
</dbReference>
<dbReference type="STRING" id="85558.T45_07611"/>
<evidence type="ECO:0000256" key="1">
    <source>
        <dbReference type="ARBA" id="ARBA00007227"/>
    </source>
</evidence>
<dbReference type="GO" id="GO:0003677">
    <property type="term" value="F:DNA binding"/>
    <property type="evidence" value="ECO:0007669"/>
    <property type="project" value="InterPro"/>
</dbReference>
<dbReference type="InterPro" id="IPR052345">
    <property type="entry name" value="Rad_response_metalloprotease"/>
</dbReference>
<comment type="caution">
    <text evidence="3">The sequence shown here is derived from an EMBL/GenBank/DDBJ whole genome shotgun (WGS) entry which is preliminary data.</text>
</comment>
<dbReference type="SMART" id="SM00530">
    <property type="entry name" value="HTH_XRE"/>
    <property type="match status" value="1"/>
</dbReference>
<sequence length="376" mass="41599">MGVVVDDIVDLVAQPAMLTLARESRGWTQADVAREMTCRAADDTVSQGYVSRAEAGRLAVRGERLALFAAALRYTPQMLCRATDSGGTGVGLVHHRKRASMGALALRRVHATLAVTRLQVDALTAAGHEDDKHAFRHIAVNDFDTPADAAESLRLEWGLPQGPVSNVVEVLEAAGALLVIRDLETRELDAVSQWPHSERPLVLLNSTAPADRYRFSLAHELGHIVMHTEPGDGRLQEQQADEFAAEFLMPHESIVAELRPRVDLARLMELKRRWRVSMAALARRAKSLGVLTEWQYRSLMVEMSALGYRTTEPATFELETPRRLAEVVTRLRQQHNLDLSQAAHLAGLELEEFTEIYSCPSSAPVTTRPPDSPTSR</sequence>
<dbReference type="AlphaFoldDB" id="L7F477"/>
<dbReference type="InterPro" id="IPR010359">
    <property type="entry name" value="IrrE_HExxH"/>
</dbReference>
<dbReference type="Proteomes" id="UP000010931">
    <property type="component" value="Unassembled WGS sequence"/>
</dbReference>
<dbReference type="InterPro" id="IPR010982">
    <property type="entry name" value="Lambda_DNA-bd_dom_sf"/>
</dbReference>
<name>L7F477_STRT8</name>
<proteinExistence type="inferred from homology"/>
<feature type="domain" description="HTH cro/C1-type" evidence="2">
    <location>
        <begin position="18"/>
        <end position="79"/>
    </location>
</feature>
<dbReference type="PANTHER" id="PTHR43236:SF1">
    <property type="entry name" value="BLL7220 PROTEIN"/>
    <property type="match status" value="1"/>
</dbReference>
<dbReference type="EMBL" id="AEJB01000361">
    <property type="protein sequence ID" value="ELP65816.1"/>
    <property type="molecule type" value="Genomic_DNA"/>
</dbReference>
<dbReference type="Gene3D" id="1.10.260.40">
    <property type="entry name" value="lambda repressor-like DNA-binding domains"/>
    <property type="match status" value="1"/>
</dbReference>
<comment type="similarity">
    <text evidence="1">Belongs to the short-chain fatty acyl-CoA assimilation regulator (ScfR) family.</text>
</comment>
<reference evidence="3 4" key="1">
    <citation type="journal article" date="2011" name="Plasmid">
        <title>Streptomyces turgidiscabies Car8 contains a modular pathogenicity island that shares virulence genes with other actinobacterial plant pathogens.</title>
        <authorList>
            <person name="Huguet-Tapia J.C."/>
            <person name="Badger J.H."/>
            <person name="Loria R."/>
            <person name="Pettis G.S."/>
        </authorList>
    </citation>
    <scope>NUCLEOTIDE SEQUENCE [LARGE SCALE GENOMIC DNA]</scope>
    <source>
        <strain evidence="3 4">Car8</strain>
    </source>
</reference>
<evidence type="ECO:0000313" key="4">
    <source>
        <dbReference type="Proteomes" id="UP000010931"/>
    </source>
</evidence>
<dbReference type="Pfam" id="PF01381">
    <property type="entry name" value="HTH_3"/>
    <property type="match status" value="1"/>
</dbReference>
<evidence type="ECO:0000313" key="3">
    <source>
        <dbReference type="EMBL" id="ELP65816.1"/>
    </source>
</evidence>
<dbReference type="SUPFAM" id="SSF47413">
    <property type="entry name" value="lambda repressor-like DNA-binding domains"/>
    <property type="match status" value="1"/>
</dbReference>
<dbReference type="PROSITE" id="PS50943">
    <property type="entry name" value="HTH_CROC1"/>
    <property type="match status" value="1"/>
</dbReference>